<evidence type="ECO:0000313" key="2">
    <source>
        <dbReference type="Proteomes" id="UP000664332"/>
    </source>
</evidence>
<dbReference type="SUPFAM" id="SSF56112">
    <property type="entry name" value="Protein kinase-like (PK-like)"/>
    <property type="match status" value="1"/>
</dbReference>
<name>A0A939E1T0_9CORY</name>
<dbReference type="AlphaFoldDB" id="A0A939E1T0"/>
<dbReference type="Gene3D" id="3.90.1200.10">
    <property type="match status" value="1"/>
</dbReference>
<gene>
    <name evidence="1" type="ORF">JZY06_06280</name>
</gene>
<protein>
    <recommendedName>
        <fullName evidence="3">Maltokinase</fullName>
    </recommendedName>
</protein>
<accession>A0A939E1T0</accession>
<keyword evidence="2" id="KW-1185">Reference proteome</keyword>
<dbReference type="InterPro" id="IPR011009">
    <property type="entry name" value="Kinase-like_dom_sf"/>
</dbReference>
<evidence type="ECO:0008006" key="3">
    <source>
        <dbReference type="Google" id="ProtNLM"/>
    </source>
</evidence>
<comment type="caution">
    <text evidence="1">The sequence shown here is derived from an EMBL/GenBank/DDBJ whole genome shotgun (WGS) entry which is preliminary data.</text>
</comment>
<proteinExistence type="predicted"/>
<reference evidence="1" key="1">
    <citation type="submission" date="2021-03" db="EMBL/GenBank/DDBJ databases">
        <authorList>
            <person name="Sun Q."/>
        </authorList>
    </citation>
    <scope>NUCLEOTIDE SEQUENCE</scope>
    <source>
        <strain evidence="1">CCM 8862</strain>
    </source>
</reference>
<dbReference type="EMBL" id="JAFLEQ010000008">
    <property type="protein sequence ID" value="MBN9644223.1"/>
    <property type="molecule type" value="Genomic_DNA"/>
</dbReference>
<dbReference type="Proteomes" id="UP000664332">
    <property type="component" value="Unassembled WGS sequence"/>
</dbReference>
<sequence>MAAHLATERFFGAKSAGIDAVEVIASSPGPAGTTWCLTAVDSGGDTDYYQLFVDDTGADRLRDAPVATACGQLIAAGRPTGDGQLHALSDPVVPAGLSGRAISGEQSNTSLIFGDGDTDMVMVKYFRKLAPGPNPEIELLTGLSRRGCAHIAPLRGWMDTTIDGRTTVTAMVQEFARGAEDGWRTAIDRAAADTDFTGYATLLGTATGGVHRDLAAEFPTSTIDGAALAHRLVSRCRSLVGQAPVLAPYARAVEDFYRRLDGETIPVQRIHGDLHLGQTLYRDGEFLLIDFEGEPARPVAQRREPDSALRDVAGMIRSFDYAAHFHEKMTGRHQGPADPQQWFTANRDSFLDGYGPIGSPVVLDAFILDKALYEVVYEANNRPDWVSIPLDAVARLTGEK</sequence>
<evidence type="ECO:0000313" key="1">
    <source>
        <dbReference type="EMBL" id="MBN9644223.1"/>
    </source>
</evidence>
<organism evidence="1 2">
    <name type="scientific">Corynebacterium mendelii</name>
    <dbReference type="NCBI Taxonomy" id="2765362"/>
    <lineage>
        <taxon>Bacteria</taxon>
        <taxon>Bacillati</taxon>
        <taxon>Actinomycetota</taxon>
        <taxon>Actinomycetes</taxon>
        <taxon>Mycobacteriales</taxon>
        <taxon>Corynebacteriaceae</taxon>
        <taxon>Corynebacterium</taxon>
    </lineage>
</organism>